<proteinExistence type="predicted"/>
<evidence type="ECO:0000313" key="2">
    <source>
        <dbReference type="Proteomes" id="UP001497512"/>
    </source>
</evidence>
<gene>
    <name evidence="1" type="ORF">CSSPTR1EN2_LOCUS19930</name>
</gene>
<keyword evidence="2" id="KW-1185">Reference proteome</keyword>
<accession>A0ABP0UTS0</accession>
<reference evidence="1" key="1">
    <citation type="submission" date="2024-02" db="EMBL/GenBank/DDBJ databases">
        <authorList>
            <consortium name="ELIXIR-Norway"/>
            <consortium name="Elixir Norway"/>
        </authorList>
    </citation>
    <scope>NUCLEOTIDE SEQUENCE</scope>
</reference>
<evidence type="ECO:0000313" key="1">
    <source>
        <dbReference type="EMBL" id="CAK9229832.1"/>
    </source>
</evidence>
<name>A0ABP0UTS0_9BRYO</name>
<sequence length="90" mass="10285">MNTRLDCAAYGERAMDMQAKTQCLGLLYQMDFAAHFLELLQPQLQSTSESTNSFHEESICLQWLLDLGCASDLITTHFYVNNFRSFLPAQ</sequence>
<dbReference type="EMBL" id="OZ019898">
    <property type="protein sequence ID" value="CAK9229832.1"/>
    <property type="molecule type" value="Genomic_DNA"/>
</dbReference>
<organism evidence="1 2">
    <name type="scientific">Sphagnum troendelagicum</name>
    <dbReference type="NCBI Taxonomy" id="128251"/>
    <lineage>
        <taxon>Eukaryota</taxon>
        <taxon>Viridiplantae</taxon>
        <taxon>Streptophyta</taxon>
        <taxon>Embryophyta</taxon>
        <taxon>Bryophyta</taxon>
        <taxon>Sphagnophytina</taxon>
        <taxon>Sphagnopsida</taxon>
        <taxon>Sphagnales</taxon>
        <taxon>Sphagnaceae</taxon>
        <taxon>Sphagnum</taxon>
    </lineage>
</organism>
<protein>
    <submittedName>
        <fullName evidence="1">Uncharacterized protein</fullName>
    </submittedName>
</protein>
<dbReference type="Proteomes" id="UP001497512">
    <property type="component" value="Chromosome 6"/>
</dbReference>